<dbReference type="PANTHER" id="PTHR38340:SF1">
    <property type="entry name" value="S-LAYER PROTEIN"/>
    <property type="match status" value="1"/>
</dbReference>
<evidence type="ECO:0000256" key="3">
    <source>
        <dbReference type="ARBA" id="ARBA00022837"/>
    </source>
</evidence>
<dbReference type="PROSITE" id="PS00330">
    <property type="entry name" value="HEMOLYSIN_CALCIUM"/>
    <property type="match status" value="2"/>
</dbReference>
<name>A0A1G6S7B0_9GAMM</name>
<dbReference type="GO" id="GO:0005509">
    <property type="term" value="F:calcium ion binding"/>
    <property type="evidence" value="ECO:0007669"/>
    <property type="project" value="InterPro"/>
</dbReference>
<dbReference type="Proteomes" id="UP000199467">
    <property type="component" value="Unassembled WGS sequence"/>
</dbReference>
<dbReference type="Gene3D" id="2.150.10.10">
    <property type="entry name" value="Serralysin-like metalloprotease, C-terminal"/>
    <property type="match status" value="4"/>
</dbReference>
<accession>A0A1G6S7B0</accession>
<sequence>MAIIKTNDNFALLTNIIDALNYSFNGNANNGYVDGITGALALQAYQLETRKVSWARFDDYNPFVGTPANLSAKVLYRYDTTKLLDENKKHIGWVNGSREIKLTDSNHSSSYNKLSLNDNYATKNIAGQPLSQTTIKNNANADIALARGYGSDKSLSITKAKASYSNSETSINGSQTFSDTINFVGQANYQSTGALQTLTINTYNKTHNEKLTEKSGATQTTSSYSYSLSLSSQLGLTYDALTGTFKPGSKLDSLKFNGQSLYADGMSNSGSYQASAMAQTTLDELADYLSYRTISQVDLLMALLSGDDVITGTDKRHNWLFGGAGNDKITGNAGSDELYGGDGDDQLFGLAGDDQLYGGAGNDLLDGGKGLDIMVGGDGDDLYVLDDIRELEWINRDHENTYHDAGNDTLRITFKGSSNSAPAVIDLSAVNLLEVENVQIASSGLFEIIGNDANNVLDAGKTASILRGGKGNDTYHVTHRDAQVHENAGEGWDTVISSVHFTLGANLEELILTGRAALNGTGNALNNILRGNDGNNILDGGAGIDTLIGGKGNDTYIVRNIGDIVEEKDKEGTDTVKAHVSYELTDHVENLILEGSDHLDGTGNGLKNVITGNSGNNVLDGKGGVDRMIGGKGDDTYIVDLIVKGTGTKATVALEDSIVEKKGEGEDTLQLRVSQDVLDKMADASKATTLILGANLENLDASDTQDLWLNLTGNALNNVIRGNAGDNILSGGAGDDTLYAGEGGKNVLIGGAGADIMHGGAGDDTFRFTSLKDLGIGEGKQDVIHGFNEAGVDKLDFSALKGWSFKEDGVITGTKQLWAAHDGSDLILYGNSSGNLDADFSIKLVGVSALSVDDFIV</sequence>
<dbReference type="InterPro" id="IPR001343">
    <property type="entry name" value="Hemolysn_Ca-bd"/>
</dbReference>
<organism evidence="4 5">
    <name type="scientific">Ectopseudomonas chengduensis</name>
    <dbReference type="NCBI Taxonomy" id="489632"/>
    <lineage>
        <taxon>Bacteria</taxon>
        <taxon>Pseudomonadati</taxon>
        <taxon>Pseudomonadota</taxon>
        <taxon>Gammaproteobacteria</taxon>
        <taxon>Pseudomonadales</taxon>
        <taxon>Pseudomonadaceae</taxon>
        <taxon>Ectopseudomonas</taxon>
    </lineage>
</organism>
<dbReference type="SUPFAM" id="SSF51120">
    <property type="entry name" value="beta-Roll"/>
    <property type="match status" value="4"/>
</dbReference>
<dbReference type="GO" id="GO:0005576">
    <property type="term" value="C:extracellular region"/>
    <property type="evidence" value="ECO:0007669"/>
    <property type="project" value="UniProtKB-SubCell"/>
</dbReference>
<evidence type="ECO:0000256" key="2">
    <source>
        <dbReference type="ARBA" id="ARBA00022525"/>
    </source>
</evidence>
<gene>
    <name evidence="4" type="ORF">SAMN05216576_11164</name>
</gene>
<keyword evidence="2" id="KW-0964">Secreted</keyword>
<evidence type="ECO:0000313" key="5">
    <source>
        <dbReference type="Proteomes" id="UP000199467"/>
    </source>
</evidence>
<proteinExistence type="predicted"/>
<comment type="subcellular location">
    <subcellularLocation>
        <location evidence="1">Secreted</location>
    </subcellularLocation>
</comment>
<dbReference type="InterPro" id="IPR011049">
    <property type="entry name" value="Serralysin-like_metalloprot_C"/>
</dbReference>
<evidence type="ECO:0000256" key="1">
    <source>
        <dbReference type="ARBA" id="ARBA00004613"/>
    </source>
</evidence>
<dbReference type="PRINTS" id="PR00313">
    <property type="entry name" value="CABNDNGRPT"/>
</dbReference>
<dbReference type="InterPro" id="IPR018511">
    <property type="entry name" value="Hemolysin-typ_Ca-bd_CS"/>
</dbReference>
<keyword evidence="5" id="KW-1185">Reference proteome</keyword>
<evidence type="ECO:0000313" key="4">
    <source>
        <dbReference type="EMBL" id="SDD12593.1"/>
    </source>
</evidence>
<reference evidence="5" key="1">
    <citation type="submission" date="2016-10" db="EMBL/GenBank/DDBJ databases">
        <authorList>
            <person name="Varghese N."/>
            <person name="Submissions S."/>
        </authorList>
    </citation>
    <scope>NUCLEOTIDE SEQUENCE [LARGE SCALE GENOMIC DNA]</scope>
    <source>
        <strain evidence="5">DSM 26382</strain>
    </source>
</reference>
<dbReference type="InterPro" id="IPR050557">
    <property type="entry name" value="RTX_toxin/Mannuronan_C5-epim"/>
</dbReference>
<dbReference type="PANTHER" id="PTHR38340">
    <property type="entry name" value="S-LAYER PROTEIN"/>
    <property type="match status" value="1"/>
</dbReference>
<dbReference type="AlphaFoldDB" id="A0A1G6S7B0"/>
<dbReference type="EMBL" id="FMZQ01000011">
    <property type="protein sequence ID" value="SDD12593.1"/>
    <property type="molecule type" value="Genomic_DNA"/>
</dbReference>
<dbReference type="Pfam" id="PF00353">
    <property type="entry name" value="HemolysinCabind"/>
    <property type="match status" value="6"/>
</dbReference>
<keyword evidence="3" id="KW-0106">Calcium</keyword>
<dbReference type="RefSeq" id="WP_017678766.1">
    <property type="nucleotide sequence ID" value="NZ_FMZQ01000011.1"/>
</dbReference>
<protein>
    <submittedName>
        <fullName evidence="4">Hemolysin-type calcium-binding repeat-containing protein</fullName>
    </submittedName>
</protein>